<keyword evidence="2" id="KW-1185">Reference proteome</keyword>
<name>V4MGI0_EUTSA</name>
<reference evidence="1 2" key="1">
    <citation type="journal article" date="2013" name="Front. Plant Sci.">
        <title>The Reference Genome of the Halophytic Plant Eutrema salsugineum.</title>
        <authorList>
            <person name="Yang R."/>
            <person name="Jarvis D.E."/>
            <person name="Chen H."/>
            <person name="Beilstein M.A."/>
            <person name="Grimwood J."/>
            <person name="Jenkins J."/>
            <person name="Shu S."/>
            <person name="Prochnik S."/>
            <person name="Xin M."/>
            <person name="Ma C."/>
            <person name="Schmutz J."/>
            <person name="Wing R.A."/>
            <person name="Mitchell-Olds T."/>
            <person name="Schumaker K.S."/>
            <person name="Wang X."/>
        </authorList>
    </citation>
    <scope>NUCLEOTIDE SEQUENCE [LARGE SCALE GENOMIC DNA]</scope>
</reference>
<accession>V4MGI0</accession>
<feature type="non-terminal residue" evidence="1">
    <location>
        <position position="65"/>
    </location>
</feature>
<proteinExistence type="predicted"/>
<organism evidence="1 2">
    <name type="scientific">Eutrema salsugineum</name>
    <name type="common">Saltwater cress</name>
    <name type="synonym">Sisymbrium salsugineum</name>
    <dbReference type="NCBI Taxonomy" id="72664"/>
    <lineage>
        <taxon>Eukaryota</taxon>
        <taxon>Viridiplantae</taxon>
        <taxon>Streptophyta</taxon>
        <taxon>Embryophyta</taxon>
        <taxon>Tracheophyta</taxon>
        <taxon>Spermatophyta</taxon>
        <taxon>Magnoliopsida</taxon>
        <taxon>eudicotyledons</taxon>
        <taxon>Gunneridae</taxon>
        <taxon>Pentapetalae</taxon>
        <taxon>rosids</taxon>
        <taxon>malvids</taxon>
        <taxon>Brassicales</taxon>
        <taxon>Brassicaceae</taxon>
        <taxon>Eutremeae</taxon>
        <taxon>Eutrema</taxon>
    </lineage>
</organism>
<dbReference type="EMBL" id="KI517385">
    <property type="protein sequence ID" value="ESQ51648.1"/>
    <property type="molecule type" value="Genomic_DNA"/>
</dbReference>
<gene>
    <name evidence="1" type="ORF">EUTSA_v10017548mg</name>
</gene>
<dbReference type="KEGG" id="eus:EUTSA_v10017548mg"/>
<dbReference type="Proteomes" id="UP000030689">
    <property type="component" value="Unassembled WGS sequence"/>
</dbReference>
<dbReference type="AlphaFoldDB" id="V4MGI0"/>
<protein>
    <submittedName>
        <fullName evidence="1">Uncharacterized protein</fullName>
    </submittedName>
</protein>
<evidence type="ECO:0000313" key="2">
    <source>
        <dbReference type="Proteomes" id="UP000030689"/>
    </source>
</evidence>
<evidence type="ECO:0000313" key="1">
    <source>
        <dbReference type="EMBL" id="ESQ51648.1"/>
    </source>
</evidence>
<dbReference type="Gramene" id="ESQ51648">
    <property type="protein sequence ID" value="ESQ51648"/>
    <property type="gene ID" value="EUTSA_v10017548mg"/>
</dbReference>
<dbReference type="OrthoDB" id="202672at2759"/>
<sequence length="65" mass="7488">MDLATFQSFAGGIFHETRYHGSMKPTWSSETCANKLLVLLSNTFFNIISDHLTVHICLFLIFHFH</sequence>